<dbReference type="InterPro" id="IPR003838">
    <property type="entry name" value="ABC3_permease_C"/>
</dbReference>
<accession>A0A4R6INR2</accession>
<protein>
    <submittedName>
        <fullName evidence="9">ABC-type antimicrobial peptide transport system permease subunit</fullName>
    </submittedName>
</protein>
<dbReference type="Pfam" id="PF12704">
    <property type="entry name" value="MacB_PCD"/>
    <property type="match status" value="1"/>
</dbReference>
<feature type="transmembrane region" description="Helical" evidence="6">
    <location>
        <begin position="360"/>
        <end position="383"/>
    </location>
</feature>
<keyword evidence="3 6" id="KW-0812">Transmembrane</keyword>
<feature type="transmembrane region" description="Helical" evidence="6">
    <location>
        <begin position="49"/>
        <end position="72"/>
    </location>
</feature>
<evidence type="ECO:0000256" key="1">
    <source>
        <dbReference type="ARBA" id="ARBA00004651"/>
    </source>
</evidence>
<proteinExistence type="predicted"/>
<evidence type="ECO:0000259" key="8">
    <source>
        <dbReference type="Pfam" id="PF12704"/>
    </source>
</evidence>
<feature type="transmembrane region" description="Helical" evidence="6">
    <location>
        <begin position="700"/>
        <end position="721"/>
    </location>
</feature>
<evidence type="ECO:0000256" key="4">
    <source>
        <dbReference type="ARBA" id="ARBA00022989"/>
    </source>
</evidence>
<feature type="transmembrane region" description="Helical" evidence="6">
    <location>
        <begin position="312"/>
        <end position="331"/>
    </location>
</feature>
<dbReference type="InterPro" id="IPR025857">
    <property type="entry name" value="MacB_PCD"/>
</dbReference>
<evidence type="ECO:0000256" key="2">
    <source>
        <dbReference type="ARBA" id="ARBA00022475"/>
    </source>
</evidence>
<dbReference type="InterPro" id="IPR050250">
    <property type="entry name" value="Macrolide_Exporter_MacB"/>
</dbReference>
<keyword evidence="10" id="KW-1185">Reference proteome</keyword>
<organism evidence="9 10">
    <name type="scientific">Pedobacter duraquae</name>
    <dbReference type="NCBI Taxonomy" id="425511"/>
    <lineage>
        <taxon>Bacteria</taxon>
        <taxon>Pseudomonadati</taxon>
        <taxon>Bacteroidota</taxon>
        <taxon>Sphingobacteriia</taxon>
        <taxon>Sphingobacteriales</taxon>
        <taxon>Sphingobacteriaceae</taxon>
        <taxon>Pedobacter</taxon>
    </lineage>
</organism>
<evidence type="ECO:0000256" key="5">
    <source>
        <dbReference type="ARBA" id="ARBA00023136"/>
    </source>
</evidence>
<gene>
    <name evidence="9" type="ORF">CLV32_0149</name>
</gene>
<evidence type="ECO:0000256" key="6">
    <source>
        <dbReference type="SAM" id="Phobius"/>
    </source>
</evidence>
<dbReference type="AlphaFoldDB" id="A0A4R6INR2"/>
<feature type="transmembrane region" description="Helical" evidence="6">
    <location>
        <begin position="749"/>
        <end position="768"/>
    </location>
</feature>
<dbReference type="GO" id="GO:0005886">
    <property type="term" value="C:plasma membrane"/>
    <property type="evidence" value="ECO:0007669"/>
    <property type="project" value="UniProtKB-SubCell"/>
</dbReference>
<evidence type="ECO:0000256" key="3">
    <source>
        <dbReference type="ARBA" id="ARBA00022692"/>
    </source>
</evidence>
<keyword evidence="5 6" id="KW-0472">Membrane</keyword>
<name>A0A4R6INR2_9SPHI</name>
<evidence type="ECO:0000259" key="7">
    <source>
        <dbReference type="Pfam" id="PF02687"/>
    </source>
</evidence>
<comment type="caution">
    <text evidence="9">The sequence shown here is derived from an EMBL/GenBank/DDBJ whole genome shotgun (WGS) entry which is preliminary data.</text>
</comment>
<comment type="subcellular location">
    <subcellularLocation>
        <location evidence="1">Cell membrane</location>
        <topology evidence="1">Multi-pass membrane protein</topology>
    </subcellularLocation>
</comment>
<feature type="transmembrane region" description="Helical" evidence="6">
    <location>
        <begin position="403"/>
        <end position="426"/>
    </location>
</feature>
<evidence type="ECO:0000313" key="10">
    <source>
        <dbReference type="Proteomes" id="UP000295499"/>
    </source>
</evidence>
<dbReference type="GO" id="GO:0022857">
    <property type="term" value="F:transmembrane transporter activity"/>
    <property type="evidence" value="ECO:0007669"/>
    <property type="project" value="TreeGrafter"/>
</dbReference>
<evidence type="ECO:0000313" key="9">
    <source>
        <dbReference type="EMBL" id="TDO23863.1"/>
    </source>
</evidence>
<dbReference type="Proteomes" id="UP000295499">
    <property type="component" value="Unassembled WGS sequence"/>
</dbReference>
<dbReference type="PANTHER" id="PTHR30572:SF18">
    <property type="entry name" value="ABC-TYPE MACROLIDE FAMILY EXPORT SYSTEM PERMEASE COMPONENT 2"/>
    <property type="match status" value="1"/>
</dbReference>
<feature type="transmembrane region" description="Helical" evidence="6">
    <location>
        <begin position="780"/>
        <end position="801"/>
    </location>
</feature>
<feature type="domain" description="ABC3 transporter permease C-terminal" evidence="7">
    <location>
        <begin position="315"/>
        <end position="431"/>
    </location>
</feature>
<sequence>MCNLGTSLVNHKSILSNKDTSGVDFIYLSVVMFRLNLKIALRNLWKNKGFTFINVGGLGIGLASCMILLLYVNYEWSFDKHFENHKNTYVVYQNVPSSGKIFSWAWTPNVMAEEVREKIPGVQRSSRSTYPRPNLVTYGDKKIKDKGVFTDASFIKILNYKFIKGNPDAALKNVDGIILTKTFAEKLFGTEDPINKTVKLDNTNVLKVEAIIEDVPANSSIQFQYLMNWALFEKREPWVRDRNWGNNMCLTLVQLKNNAPYDQANAQIKDIYKRNQNGNTAKALLFPLDKWHLYDQFENGNSVGGKIDQLRIFMLLAVCILMIACVNFMNLSTASSEKRAKEVGVRKAIGSTRKSLISQFLLESLILAAMSTMLALLLTEVALPYFNQLLDLHLIIPFDNWMFWPFLIVLMLFTGLIAGSYPALYLSSFEPVKVLKGLNLKVGSAVSIRKVLVVFQFVFAVCTIICTAVIYQQLSFIQQKPIGYDSHNLLQVAVQGNLRDQNKLNLLKQNLLKSGAASSVSFFSYDINEGGNNTMDVEWPGKELKQDVLFNHRGVGYDFVETIGTQLISGKEFSAQFPNDMTHMLINESAVAMMGLKDPVGKVLKWNDKSWTIMGIVKDFIVESAYQRAAPMMFYPVQYSGAETILIRLNPSANIEISLTKIDEAVQQIEPNYPVDRKFVDESFALKFKNEQLLGTLSNWFGGFAIFISCLGLLGLALFMAEQRKREISIRKVLGASTVNILTLLNRDFIKLVVMANLIAFPLAYIIVDKWLSAFEYRVSISVLPFAMAVTLSVLIAMLTVSLQSVKVTKANPIDALKYQ</sequence>
<feature type="transmembrane region" description="Helical" evidence="6">
    <location>
        <begin position="20"/>
        <end position="37"/>
    </location>
</feature>
<dbReference type="PANTHER" id="PTHR30572">
    <property type="entry name" value="MEMBRANE COMPONENT OF TRANSPORTER-RELATED"/>
    <property type="match status" value="1"/>
</dbReference>
<dbReference type="Pfam" id="PF02687">
    <property type="entry name" value="FtsX"/>
    <property type="match status" value="2"/>
</dbReference>
<dbReference type="EMBL" id="SNWM01000001">
    <property type="protein sequence ID" value="TDO23863.1"/>
    <property type="molecule type" value="Genomic_DNA"/>
</dbReference>
<feature type="domain" description="ABC3 transporter permease C-terminal" evidence="7">
    <location>
        <begin position="701"/>
        <end position="813"/>
    </location>
</feature>
<reference evidence="9 10" key="1">
    <citation type="submission" date="2019-03" db="EMBL/GenBank/DDBJ databases">
        <title>Genomic Encyclopedia of Archaeal and Bacterial Type Strains, Phase II (KMG-II): from individual species to whole genera.</title>
        <authorList>
            <person name="Goeker M."/>
        </authorList>
    </citation>
    <scope>NUCLEOTIDE SEQUENCE [LARGE SCALE GENOMIC DNA]</scope>
    <source>
        <strain evidence="9 10">DSM 19034</strain>
    </source>
</reference>
<keyword evidence="2" id="KW-1003">Cell membrane</keyword>
<keyword evidence="4 6" id="KW-1133">Transmembrane helix</keyword>
<feature type="domain" description="MacB-like periplasmic core" evidence="8">
    <location>
        <begin position="51"/>
        <end position="270"/>
    </location>
</feature>
<feature type="transmembrane region" description="Helical" evidence="6">
    <location>
        <begin position="451"/>
        <end position="471"/>
    </location>
</feature>